<reference evidence="2 3" key="1">
    <citation type="submission" date="2019-12" db="EMBL/GenBank/DDBJ databases">
        <title>Paraburkholderia acidiphila 7Q-K02 sp. nov and Paraburkholderia acidisoli DHF22 sp. nov., two strains isolated from forest soil.</title>
        <authorList>
            <person name="Gao Z."/>
            <person name="Qiu L."/>
        </authorList>
    </citation>
    <scope>NUCLEOTIDE SEQUENCE [LARGE SCALE GENOMIC DNA]</scope>
    <source>
        <strain evidence="2 3">DHF22</strain>
    </source>
</reference>
<dbReference type="AlphaFoldDB" id="A0A7Z2GKD0"/>
<evidence type="ECO:0000313" key="2">
    <source>
        <dbReference type="EMBL" id="QGZ63387.1"/>
    </source>
</evidence>
<dbReference type="EMBL" id="CP046914">
    <property type="protein sequence ID" value="QGZ63387.1"/>
    <property type="molecule type" value="Genomic_DNA"/>
</dbReference>
<feature type="domain" description="EthD" evidence="1">
    <location>
        <begin position="24"/>
        <end position="95"/>
    </location>
</feature>
<dbReference type="SUPFAM" id="SSF54909">
    <property type="entry name" value="Dimeric alpha+beta barrel"/>
    <property type="match status" value="1"/>
</dbReference>
<sequence length="105" mass="11465">MSATGDTVTIHVTYTGEAHARFDRAWYVERHLPLVLRLWSRYGLLRVAAFFPAVAQDGTQAVCECTFRDAAAVAAAFGSPESAEVMADVANFTDMTPRRTRAAAI</sequence>
<dbReference type="KEGG" id="pacs:FAZ98_16450"/>
<evidence type="ECO:0000259" key="1">
    <source>
        <dbReference type="Pfam" id="PF07110"/>
    </source>
</evidence>
<dbReference type="GO" id="GO:0016491">
    <property type="term" value="F:oxidoreductase activity"/>
    <property type="evidence" value="ECO:0007669"/>
    <property type="project" value="InterPro"/>
</dbReference>
<evidence type="ECO:0000313" key="3">
    <source>
        <dbReference type="Proteomes" id="UP000433577"/>
    </source>
</evidence>
<dbReference type="NCBIfam" id="TIGR02118">
    <property type="entry name" value="EthD family reductase"/>
    <property type="match status" value="1"/>
</dbReference>
<dbReference type="InterPro" id="IPR009799">
    <property type="entry name" value="EthD_dom"/>
</dbReference>
<dbReference type="InterPro" id="IPR011008">
    <property type="entry name" value="Dimeric_a/b-barrel"/>
</dbReference>
<dbReference type="Gene3D" id="3.30.70.100">
    <property type="match status" value="1"/>
</dbReference>
<name>A0A7Z2GKD0_9BURK</name>
<protein>
    <submittedName>
        <fullName evidence="2">EthD family reductase</fullName>
    </submittedName>
</protein>
<dbReference type="Pfam" id="PF07110">
    <property type="entry name" value="EthD"/>
    <property type="match status" value="1"/>
</dbReference>
<proteinExistence type="predicted"/>
<dbReference type="PANTHER" id="PTHR40260:SF2">
    <property type="entry name" value="BLR8190 PROTEIN"/>
    <property type="match status" value="1"/>
</dbReference>
<dbReference type="OrthoDB" id="5343971at2"/>
<gene>
    <name evidence="2" type="ORF">FAZ98_16450</name>
</gene>
<keyword evidence="3" id="KW-1185">Reference proteome</keyword>
<dbReference type="PANTHER" id="PTHR40260">
    <property type="entry name" value="BLR8190 PROTEIN"/>
    <property type="match status" value="1"/>
</dbReference>
<dbReference type="Proteomes" id="UP000433577">
    <property type="component" value="Chromosome 2"/>
</dbReference>
<dbReference type="RefSeq" id="WP_158952380.1">
    <property type="nucleotide sequence ID" value="NZ_CP046914.1"/>
</dbReference>
<accession>A0A7Z2GKD0</accession>
<organism evidence="2 3">
    <name type="scientific">Paraburkholderia acidisoli</name>
    <dbReference type="NCBI Taxonomy" id="2571748"/>
    <lineage>
        <taxon>Bacteria</taxon>
        <taxon>Pseudomonadati</taxon>
        <taxon>Pseudomonadota</taxon>
        <taxon>Betaproteobacteria</taxon>
        <taxon>Burkholderiales</taxon>
        <taxon>Burkholderiaceae</taxon>
        <taxon>Paraburkholderia</taxon>
    </lineage>
</organism>